<feature type="transmembrane region" description="Helical" evidence="3">
    <location>
        <begin position="153"/>
        <end position="175"/>
    </location>
</feature>
<keyword evidence="3" id="KW-0472">Membrane</keyword>
<dbReference type="RefSeq" id="WP_088873798.1">
    <property type="nucleotide sequence ID" value="NZ_CP022111.1"/>
</dbReference>
<gene>
    <name evidence="5" type="ORF">Y958_20920</name>
</gene>
<dbReference type="Pfam" id="PF12697">
    <property type="entry name" value="Abhydrolase_6"/>
    <property type="match status" value="1"/>
</dbReference>
<keyword evidence="6" id="KW-1185">Reference proteome</keyword>
<dbReference type="PIRSF" id="PIRSF037442">
    <property type="entry name" value="UCP037442_abhydr"/>
    <property type="match status" value="1"/>
</dbReference>
<feature type="domain" description="AB hydrolase-1" evidence="4">
    <location>
        <begin position="37"/>
        <end position="253"/>
    </location>
</feature>
<dbReference type="InterPro" id="IPR000073">
    <property type="entry name" value="AB_hydrolase_1"/>
</dbReference>
<dbReference type="SUPFAM" id="SSF53474">
    <property type="entry name" value="alpha/beta-Hydrolases"/>
    <property type="match status" value="1"/>
</dbReference>
<dbReference type="InterPro" id="IPR017208">
    <property type="entry name" value="UCP037442_abhydr"/>
</dbReference>
<keyword evidence="3" id="KW-1133">Transmembrane helix</keyword>
<evidence type="ECO:0000313" key="5">
    <source>
        <dbReference type="EMBL" id="ASG23289.1"/>
    </source>
</evidence>
<evidence type="ECO:0000256" key="2">
    <source>
        <dbReference type="ARBA" id="ARBA00038115"/>
    </source>
</evidence>
<dbReference type="PANTHER" id="PTHR22946">
    <property type="entry name" value="DIENELACTONE HYDROLASE DOMAIN-CONTAINING PROTEIN-RELATED"/>
    <property type="match status" value="1"/>
</dbReference>
<dbReference type="GO" id="GO:0052689">
    <property type="term" value="F:carboxylic ester hydrolase activity"/>
    <property type="evidence" value="ECO:0007669"/>
    <property type="project" value="UniProtKB-ARBA"/>
</dbReference>
<dbReference type="AlphaFoldDB" id="A0A248JXH5"/>
<dbReference type="EMBL" id="CP022111">
    <property type="protein sequence ID" value="ASG23289.1"/>
    <property type="molecule type" value="Genomic_DNA"/>
</dbReference>
<evidence type="ECO:0000313" key="6">
    <source>
        <dbReference type="Proteomes" id="UP000197153"/>
    </source>
</evidence>
<protein>
    <recommendedName>
        <fullName evidence="4">AB hydrolase-1 domain-containing protein</fullName>
    </recommendedName>
</protein>
<name>A0A248JXH5_9PROT</name>
<dbReference type="InterPro" id="IPR029058">
    <property type="entry name" value="AB_hydrolase_fold"/>
</dbReference>
<evidence type="ECO:0000256" key="3">
    <source>
        <dbReference type="SAM" id="Phobius"/>
    </source>
</evidence>
<keyword evidence="1" id="KW-0378">Hydrolase</keyword>
<evidence type="ECO:0000256" key="1">
    <source>
        <dbReference type="ARBA" id="ARBA00022801"/>
    </source>
</evidence>
<comment type="similarity">
    <text evidence="2">Belongs to the AB hydrolase superfamily. FUS2 hydrolase family.</text>
</comment>
<accession>A0A248JXH5</accession>
<organism evidence="5 6">
    <name type="scientific">Nitrospirillum viridazoti CBAmc</name>
    <dbReference type="NCBI Taxonomy" id="1441467"/>
    <lineage>
        <taxon>Bacteria</taxon>
        <taxon>Pseudomonadati</taxon>
        <taxon>Pseudomonadota</taxon>
        <taxon>Alphaproteobacteria</taxon>
        <taxon>Rhodospirillales</taxon>
        <taxon>Azospirillaceae</taxon>
        <taxon>Nitrospirillum</taxon>
        <taxon>Nitrospirillum viridazoti</taxon>
    </lineage>
</organism>
<dbReference type="Gene3D" id="3.40.50.1820">
    <property type="entry name" value="alpha/beta hydrolase"/>
    <property type="match status" value="1"/>
</dbReference>
<reference evidence="5 6" key="1">
    <citation type="submission" date="2017-06" db="EMBL/GenBank/DDBJ databases">
        <title>Complete genome sequence of Nitrospirillum amazonense strain CBAmC, an endophytic nitrogen-fixing and plant growth-promoting bacterium, isolated from sugarcane.</title>
        <authorList>
            <person name="Schwab S."/>
            <person name="dos Santos Teixeira K.R."/>
            <person name="Simoes Araujo J.L."/>
            <person name="Soares Vidal M."/>
            <person name="Borges de Freitas H.R."/>
            <person name="Rivello Crivelaro A.L."/>
            <person name="Bueno de Camargo Nunes A."/>
            <person name="dos Santos C.M."/>
            <person name="Palmeira da Silva Rosa D."/>
            <person name="da Silva Padilha D."/>
            <person name="da Silva E."/>
            <person name="Araujo Terra L."/>
            <person name="Soares Mendes V."/>
            <person name="Farinelli L."/>
            <person name="Magalhaes Cruz L."/>
            <person name="Baldani J.I."/>
        </authorList>
    </citation>
    <scope>NUCLEOTIDE SEQUENCE [LARGE SCALE GENOMIC DNA]</scope>
    <source>
        <strain evidence="5 6">CBAmC</strain>
    </source>
</reference>
<dbReference type="PANTHER" id="PTHR22946:SF9">
    <property type="entry name" value="POLYKETIDE TRANSFERASE AF380"/>
    <property type="match status" value="1"/>
</dbReference>
<dbReference type="Proteomes" id="UP000197153">
    <property type="component" value="Chromosome 2"/>
</dbReference>
<proteinExistence type="inferred from homology"/>
<dbReference type="InterPro" id="IPR050261">
    <property type="entry name" value="FrsA_esterase"/>
</dbReference>
<dbReference type="KEGG" id="nao:Y958_20920"/>
<sequence length="289" mass="31619">MTDDTGDQSVHITTPDGAQLAGRLVLPPDGREPRLAVVLHGATGVPRDYYTRFAAWLAQARDAAVLTYDYRDFGASAAGPVTRSGATMAMWGVIDQAAALDWLCDHYPETEIWVIGHSLGGLCLPFHANAGRVARLIAVASGPAHWTKHPLSYMPSVVAFWFLLGPLATLLCGYLPGRLLGLGADLPKGVFWQWRRWCTSRGFYRVDWGQSMPHPTPDRMTGAVTLVGIADDEMMPPERVRRLADFYPAATIRHRVITPAEAGSKAIGHLRVFAERNARAWPLLLDGIA</sequence>
<evidence type="ECO:0000259" key="4">
    <source>
        <dbReference type="Pfam" id="PF12697"/>
    </source>
</evidence>
<keyword evidence="3" id="KW-0812">Transmembrane</keyword>